<protein>
    <submittedName>
        <fullName evidence="3">Helix-turn-helix transcriptional regulator</fullName>
    </submittedName>
</protein>
<dbReference type="PANTHER" id="PTHR39168">
    <property type="entry name" value="TRANSCRIPTIONAL REGULATOR-RELATED"/>
    <property type="match status" value="1"/>
</dbReference>
<evidence type="ECO:0000313" key="3">
    <source>
        <dbReference type="EMBL" id="WFB40110.1"/>
    </source>
</evidence>
<dbReference type="Gene3D" id="1.10.10.10">
    <property type="entry name" value="Winged helix-like DNA-binding domain superfamily/Winged helix DNA-binding domain"/>
    <property type="match status" value="1"/>
</dbReference>
<evidence type="ECO:0000313" key="4">
    <source>
        <dbReference type="Proteomes" id="UP001220228"/>
    </source>
</evidence>
<gene>
    <name evidence="3" type="ORF">LHUE1_000885</name>
</gene>
<dbReference type="InterPro" id="IPR011991">
    <property type="entry name" value="ArsR-like_HTH"/>
</dbReference>
<reference evidence="3 4" key="1">
    <citation type="submission" date="2023-03" db="EMBL/GenBank/DDBJ databases">
        <authorList>
            <person name="Ruckert-Reed C."/>
        </authorList>
    </citation>
    <scope>NUCLEOTIDE SEQUENCE [LARGE SCALE GENOMIC DNA]</scope>
    <source>
        <strain evidence="3 4">DSM 115425</strain>
    </source>
</reference>
<name>A0ABY8DSZ0_9LACO</name>
<evidence type="ECO:0000259" key="2">
    <source>
        <dbReference type="PROSITE" id="PS50987"/>
    </source>
</evidence>
<dbReference type="InterPro" id="IPR052543">
    <property type="entry name" value="HTH_Metal-responsive_Reg"/>
</dbReference>
<dbReference type="EMBL" id="CP120687">
    <property type="protein sequence ID" value="WFB40110.1"/>
    <property type="molecule type" value="Genomic_DNA"/>
</dbReference>
<sequence length="239" mass="26737">MACSEDRIVAAPNVTDLAAMLADNTRSAIIDVLMDGKAYTLSEITQRLTVTPQTVSYHLHRMWAIGVVNQIKSGRHHYYRLASNELAATFESLSTVAPRQIEHRLSQRQSATAMTYCRSCYDHLAGKVAVSLLHALEERHFVMAHSNHRLEVLSAGKDFLKAELAIDPDSIDRTRRQNTVACLDWSERDFHLGGAWGHALFKGLLANDYVQQTPNSRIVTVTADGRQWFASKLALQLHA</sequence>
<dbReference type="PANTHER" id="PTHR39168:SF1">
    <property type="entry name" value="TRANSCRIPTIONAL REGULATORY PROTEIN"/>
    <property type="match status" value="1"/>
</dbReference>
<dbReference type="InterPro" id="IPR001845">
    <property type="entry name" value="HTH_ArsR_DNA-bd_dom"/>
</dbReference>
<organism evidence="3 4">
    <name type="scientific">Lacticaseibacillus huelsenbergensis</name>
    <dbReference type="NCBI Taxonomy" id="3035291"/>
    <lineage>
        <taxon>Bacteria</taxon>
        <taxon>Bacillati</taxon>
        <taxon>Bacillota</taxon>
        <taxon>Bacilli</taxon>
        <taxon>Lactobacillales</taxon>
        <taxon>Lactobacillaceae</taxon>
        <taxon>Lacticaseibacillus</taxon>
    </lineage>
</organism>
<dbReference type="SUPFAM" id="SSF46785">
    <property type="entry name" value="Winged helix' DNA-binding domain"/>
    <property type="match status" value="1"/>
</dbReference>
<dbReference type="Pfam" id="PF12840">
    <property type="entry name" value="HTH_20"/>
    <property type="match status" value="1"/>
</dbReference>
<evidence type="ECO:0000256" key="1">
    <source>
        <dbReference type="ARBA" id="ARBA00023125"/>
    </source>
</evidence>
<dbReference type="CDD" id="cd00090">
    <property type="entry name" value="HTH_ARSR"/>
    <property type="match status" value="1"/>
</dbReference>
<feature type="domain" description="HTH arsR-type" evidence="2">
    <location>
        <begin position="6"/>
        <end position="108"/>
    </location>
</feature>
<keyword evidence="1" id="KW-0238">DNA-binding</keyword>
<dbReference type="Proteomes" id="UP001220228">
    <property type="component" value="Chromosome"/>
</dbReference>
<dbReference type="InterPro" id="IPR036388">
    <property type="entry name" value="WH-like_DNA-bd_sf"/>
</dbReference>
<keyword evidence="4" id="KW-1185">Reference proteome</keyword>
<dbReference type="PROSITE" id="PS50987">
    <property type="entry name" value="HTH_ARSR_2"/>
    <property type="match status" value="1"/>
</dbReference>
<dbReference type="InterPro" id="IPR036390">
    <property type="entry name" value="WH_DNA-bd_sf"/>
</dbReference>
<dbReference type="RefSeq" id="WP_049170807.1">
    <property type="nucleotide sequence ID" value="NZ_CP120687.1"/>
</dbReference>
<dbReference type="SMART" id="SM00418">
    <property type="entry name" value="HTH_ARSR"/>
    <property type="match status" value="1"/>
</dbReference>
<proteinExistence type="predicted"/>
<accession>A0ABY8DSZ0</accession>
<dbReference type="PRINTS" id="PR00778">
    <property type="entry name" value="HTHARSR"/>
</dbReference>